<name>A0ABX8BUZ0_9ACTN</name>
<evidence type="ECO:0000313" key="2">
    <source>
        <dbReference type="EMBL" id="QUX25743.1"/>
    </source>
</evidence>
<gene>
    <name evidence="2" type="ORF">KGD84_04275</name>
</gene>
<evidence type="ECO:0000313" key="3">
    <source>
        <dbReference type="Proteomes" id="UP000676079"/>
    </source>
</evidence>
<keyword evidence="3" id="KW-1185">Reference proteome</keyword>
<dbReference type="EMBL" id="CP074133">
    <property type="protein sequence ID" value="QUX25743.1"/>
    <property type="molecule type" value="Genomic_DNA"/>
</dbReference>
<dbReference type="Proteomes" id="UP000676079">
    <property type="component" value="Chromosome"/>
</dbReference>
<proteinExistence type="predicted"/>
<protein>
    <recommendedName>
        <fullName evidence="4">Secreted protein</fullName>
    </recommendedName>
</protein>
<evidence type="ECO:0008006" key="4">
    <source>
        <dbReference type="Google" id="ProtNLM"/>
    </source>
</evidence>
<accession>A0ABX8BUZ0</accession>
<feature type="compositionally biased region" description="Basic and acidic residues" evidence="1">
    <location>
        <begin position="53"/>
        <end position="72"/>
    </location>
</feature>
<feature type="region of interest" description="Disordered" evidence="1">
    <location>
        <begin position="105"/>
        <end position="141"/>
    </location>
</feature>
<sequence length="141" mass="14606">MTRARARARRALAAPLVAGVALLVVFSVPGIGAGEPVPPALPSYGVASAPRPADADPGHDRVEQAGHDDHRVTVGPPPSTCDTRSGVRDLPDVLPVPVLSLASWDQPWWPADPPGAEPVPEQGVPRDLPPTRAPPLTALPS</sequence>
<organism evidence="2 3">
    <name type="scientific">Nocardiopsis changdeensis</name>
    <dbReference type="NCBI Taxonomy" id="2831969"/>
    <lineage>
        <taxon>Bacteria</taxon>
        <taxon>Bacillati</taxon>
        <taxon>Actinomycetota</taxon>
        <taxon>Actinomycetes</taxon>
        <taxon>Streptosporangiales</taxon>
        <taxon>Nocardiopsidaceae</taxon>
        <taxon>Nocardiopsis</taxon>
    </lineage>
</organism>
<feature type="region of interest" description="Disordered" evidence="1">
    <location>
        <begin position="37"/>
        <end position="88"/>
    </location>
</feature>
<evidence type="ECO:0000256" key="1">
    <source>
        <dbReference type="SAM" id="MobiDB-lite"/>
    </source>
</evidence>
<reference evidence="2 3" key="1">
    <citation type="submission" date="2021-05" db="EMBL/GenBank/DDBJ databases">
        <title>Direct Submission.</title>
        <authorList>
            <person name="Li K."/>
            <person name="Gao J."/>
        </authorList>
    </citation>
    <scope>NUCLEOTIDE SEQUENCE [LARGE SCALE GENOMIC DNA]</scope>
    <source>
        <strain evidence="2 3">Mg02</strain>
    </source>
</reference>